<name>A0A7S0YZJ6_9CRYP</name>
<evidence type="ECO:0000256" key="2">
    <source>
        <dbReference type="SAM" id="Phobius"/>
    </source>
</evidence>
<feature type="transmembrane region" description="Helical" evidence="2">
    <location>
        <begin position="95"/>
        <end position="115"/>
    </location>
</feature>
<evidence type="ECO:0000256" key="1">
    <source>
        <dbReference type="SAM" id="MobiDB-lite"/>
    </source>
</evidence>
<reference evidence="3" key="1">
    <citation type="submission" date="2021-01" db="EMBL/GenBank/DDBJ databases">
        <authorList>
            <person name="Corre E."/>
            <person name="Pelletier E."/>
            <person name="Niang G."/>
            <person name="Scheremetjew M."/>
            <person name="Finn R."/>
            <person name="Kale V."/>
            <person name="Holt S."/>
            <person name="Cochrane G."/>
            <person name="Meng A."/>
            <person name="Brown T."/>
            <person name="Cohen L."/>
        </authorList>
    </citation>
    <scope>NUCLEOTIDE SEQUENCE</scope>
    <source>
        <strain evidence="3">CCMP443</strain>
    </source>
</reference>
<dbReference type="EMBL" id="HBFN01016488">
    <property type="protein sequence ID" value="CAD8795988.1"/>
    <property type="molecule type" value="Transcribed_RNA"/>
</dbReference>
<feature type="region of interest" description="Disordered" evidence="1">
    <location>
        <begin position="1"/>
        <end position="51"/>
    </location>
</feature>
<keyword evidence="2" id="KW-0472">Membrane</keyword>
<keyword evidence="2" id="KW-1133">Transmembrane helix</keyword>
<accession>A0A7S0YZJ6</accession>
<sequence>MVHGGDDDGGAQASTRRGSTDDGAFQMGSQQRRLANRRQDNNIPGRMDNADAAMMGGVHRASKMAGLRMWFEGVEGKKGAGNTSSLDSLFASLPYTLPVIAACVLLVVVVAVRILRKHQPNSTSYINAAFHNVKVKSGRRY</sequence>
<protein>
    <submittedName>
        <fullName evidence="3">Uncharacterized protein</fullName>
    </submittedName>
</protein>
<evidence type="ECO:0000313" key="3">
    <source>
        <dbReference type="EMBL" id="CAD8795988.1"/>
    </source>
</evidence>
<dbReference type="AlphaFoldDB" id="A0A7S0YZJ6"/>
<keyword evidence="2" id="KW-0812">Transmembrane</keyword>
<organism evidence="3">
    <name type="scientific">Hemiselmis tepida</name>
    <dbReference type="NCBI Taxonomy" id="464990"/>
    <lineage>
        <taxon>Eukaryota</taxon>
        <taxon>Cryptophyceae</taxon>
        <taxon>Cryptomonadales</taxon>
        <taxon>Hemiselmidaceae</taxon>
        <taxon>Hemiselmis</taxon>
    </lineage>
</organism>
<gene>
    <name evidence="3" type="ORF">HTEP1355_LOCUS9628</name>
</gene>
<proteinExistence type="predicted"/>